<comment type="caution">
    <text evidence="1">The sequence shown here is derived from an EMBL/GenBank/DDBJ whole genome shotgun (WGS) entry which is preliminary data.</text>
</comment>
<proteinExistence type="predicted"/>
<accession>A0ABU7F1N8</accession>
<evidence type="ECO:0000313" key="2">
    <source>
        <dbReference type="Proteomes" id="UP001352852"/>
    </source>
</evidence>
<evidence type="ECO:0000313" key="1">
    <source>
        <dbReference type="EMBL" id="MED6292889.1"/>
    </source>
</evidence>
<organism evidence="1 2">
    <name type="scientific">Characodon lateralis</name>
    <dbReference type="NCBI Taxonomy" id="208331"/>
    <lineage>
        <taxon>Eukaryota</taxon>
        <taxon>Metazoa</taxon>
        <taxon>Chordata</taxon>
        <taxon>Craniata</taxon>
        <taxon>Vertebrata</taxon>
        <taxon>Euteleostomi</taxon>
        <taxon>Actinopterygii</taxon>
        <taxon>Neopterygii</taxon>
        <taxon>Teleostei</taxon>
        <taxon>Neoteleostei</taxon>
        <taxon>Acanthomorphata</taxon>
        <taxon>Ovalentaria</taxon>
        <taxon>Atherinomorphae</taxon>
        <taxon>Cyprinodontiformes</taxon>
        <taxon>Goodeidae</taxon>
        <taxon>Characodon</taxon>
    </lineage>
</organism>
<gene>
    <name evidence="1" type="ORF">CHARACLAT_005218</name>
</gene>
<protein>
    <submittedName>
        <fullName evidence="1">Uncharacterized protein</fullName>
    </submittedName>
</protein>
<name>A0ABU7F1N8_9TELE</name>
<sequence length="106" mass="11692">MNVAKMTVDFLRFLCTHVGGPKASTRGPVGVGTPGKLFLLLKVIVDCVDQSLTFLGGSYLLCHLEVSRSSKFSRDSDDRFARWVLSVSCHNESVLYLHIGNIIYSV</sequence>
<dbReference type="Proteomes" id="UP001352852">
    <property type="component" value="Unassembled WGS sequence"/>
</dbReference>
<reference evidence="1 2" key="1">
    <citation type="submission" date="2021-06" db="EMBL/GenBank/DDBJ databases">
        <authorList>
            <person name="Palmer J.M."/>
        </authorList>
    </citation>
    <scope>NUCLEOTIDE SEQUENCE [LARGE SCALE GENOMIC DNA]</scope>
    <source>
        <strain evidence="1 2">CL_MEX2019</strain>
        <tissue evidence="1">Muscle</tissue>
    </source>
</reference>
<dbReference type="EMBL" id="JAHUTJ010074027">
    <property type="protein sequence ID" value="MED6292889.1"/>
    <property type="molecule type" value="Genomic_DNA"/>
</dbReference>
<keyword evidence="2" id="KW-1185">Reference proteome</keyword>